<dbReference type="AlphaFoldDB" id="A0A3D9HNA3"/>
<evidence type="ECO:0000256" key="6">
    <source>
        <dbReference type="ARBA" id="ARBA00023136"/>
    </source>
</evidence>
<protein>
    <submittedName>
        <fullName evidence="7">ETC complex I subunit-like protein</fullName>
    </submittedName>
</protein>
<dbReference type="EMBL" id="QRDW01000004">
    <property type="protein sequence ID" value="RED50987.1"/>
    <property type="molecule type" value="Genomic_DNA"/>
</dbReference>
<keyword evidence="8" id="KW-1185">Reference proteome</keyword>
<comment type="caution">
    <text evidence="7">The sequence shown here is derived from an EMBL/GenBank/DDBJ whole genome shotgun (WGS) entry which is preliminary data.</text>
</comment>
<evidence type="ECO:0000256" key="3">
    <source>
        <dbReference type="ARBA" id="ARBA00022660"/>
    </source>
</evidence>
<keyword evidence="6" id="KW-0472">Membrane</keyword>
<keyword evidence="3" id="KW-0679">Respiratory chain</keyword>
<dbReference type="GO" id="GO:0022900">
    <property type="term" value="P:electron transport chain"/>
    <property type="evidence" value="ECO:0007669"/>
    <property type="project" value="InterPro"/>
</dbReference>
<evidence type="ECO:0000313" key="8">
    <source>
        <dbReference type="Proteomes" id="UP000256845"/>
    </source>
</evidence>
<gene>
    <name evidence="7" type="ORF">DFP90_104262</name>
</gene>
<dbReference type="PANTHER" id="PTHR12219">
    <property type="entry name" value="NADH-UBIQUINONE OXIDOREDUCTASE"/>
    <property type="match status" value="1"/>
</dbReference>
<keyword evidence="2" id="KW-0813">Transport</keyword>
<dbReference type="InterPro" id="IPR006885">
    <property type="entry name" value="NADH_UbQ_FeS_4_mit-like"/>
</dbReference>
<keyword evidence="4" id="KW-0809">Transit peptide</keyword>
<dbReference type="InterPro" id="IPR038532">
    <property type="entry name" value="NDUFS4-like_sf"/>
</dbReference>
<evidence type="ECO:0000256" key="1">
    <source>
        <dbReference type="ARBA" id="ARBA00004370"/>
    </source>
</evidence>
<organism evidence="7 8">
    <name type="scientific">Aestuariispira insulae</name>
    <dbReference type="NCBI Taxonomy" id="1461337"/>
    <lineage>
        <taxon>Bacteria</taxon>
        <taxon>Pseudomonadati</taxon>
        <taxon>Pseudomonadota</taxon>
        <taxon>Alphaproteobacteria</taxon>
        <taxon>Rhodospirillales</taxon>
        <taxon>Kiloniellaceae</taxon>
        <taxon>Aestuariispira</taxon>
    </lineage>
</organism>
<accession>A0A3D9HNA3</accession>
<keyword evidence="5" id="KW-0249">Electron transport</keyword>
<dbReference type="RefSeq" id="WP_115936770.1">
    <property type="nucleotide sequence ID" value="NZ_QRDW01000004.1"/>
</dbReference>
<evidence type="ECO:0000256" key="2">
    <source>
        <dbReference type="ARBA" id="ARBA00022448"/>
    </source>
</evidence>
<reference evidence="7 8" key="1">
    <citation type="submission" date="2018-07" db="EMBL/GenBank/DDBJ databases">
        <title>Genomic Encyclopedia of Type Strains, Phase III (KMG-III): the genomes of soil and plant-associated and newly described type strains.</title>
        <authorList>
            <person name="Whitman W."/>
        </authorList>
    </citation>
    <scope>NUCLEOTIDE SEQUENCE [LARGE SCALE GENOMIC DNA]</scope>
    <source>
        <strain evidence="7 8">CECT 8488</strain>
    </source>
</reference>
<evidence type="ECO:0000256" key="4">
    <source>
        <dbReference type="ARBA" id="ARBA00022946"/>
    </source>
</evidence>
<evidence type="ECO:0000313" key="7">
    <source>
        <dbReference type="EMBL" id="RED50987.1"/>
    </source>
</evidence>
<name>A0A3D9HNA3_9PROT</name>
<comment type="subcellular location">
    <subcellularLocation>
        <location evidence="1">Membrane</location>
    </subcellularLocation>
</comment>
<dbReference type="Gene3D" id="3.30.160.190">
    <property type="entry name" value="atu1810 like domain"/>
    <property type="match status" value="1"/>
</dbReference>
<dbReference type="Proteomes" id="UP000256845">
    <property type="component" value="Unassembled WGS sequence"/>
</dbReference>
<dbReference type="GO" id="GO:0016020">
    <property type="term" value="C:membrane"/>
    <property type="evidence" value="ECO:0007669"/>
    <property type="project" value="UniProtKB-SubCell"/>
</dbReference>
<evidence type="ECO:0000256" key="5">
    <source>
        <dbReference type="ARBA" id="ARBA00022982"/>
    </source>
</evidence>
<dbReference type="Pfam" id="PF04800">
    <property type="entry name" value="NDUS4"/>
    <property type="match status" value="1"/>
</dbReference>
<proteinExistence type="predicted"/>
<dbReference type="PANTHER" id="PTHR12219:SF8">
    <property type="entry name" value="NADH DEHYDROGENASE [UBIQUINONE] IRON-SULFUR PROTEIN 4, MITOCHONDRIAL"/>
    <property type="match status" value="1"/>
</dbReference>
<dbReference type="OrthoDB" id="9799572at2"/>
<sequence length="101" mass="11652">MEVRIFKPAKTAMQSGRAKSNSWVMEFEPRDAVRPDPLMGWSGSADTSKQVRLSFDSREDAVAYAEKHGHSYTIHEERSRKIKPKAYADNFAYHRIAPWTH</sequence>